<dbReference type="Gene3D" id="3.40.50.2300">
    <property type="match status" value="1"/>
</dbReference>
<dbReference type="CDD" id="cd06170">
    <property type="entry name" value="LuxR_C_like"/>
    <property type="match status" value="1"/>
</dbReference>
<dbReference type="SMART" id="SM00421">
    <property type="entry name" value="HTH_LUXR"/>
    <property type="match status" value="1"/>
</dbReference>
<dbReference type="PROSITE" id="PS50043">
    <property type="entry name" value="HTH_LUXR_2"/>
    <property type="match status" value="1"/>
</dbReference>
<dbReference type="RefSeq" id="WP_016556135.1">
    <property type="nucleotide sequence ID" value="NZ_KZ857269.1"/>
</dbReference>
<evidence type="ECO:0000313" key="8">
    <source>
        <dbReference type="EMBL" id="RDJ02941.1"/>
    </source>
</evidence>
<organism evidence="8 9">
    <name type="scientific">Rhizobium grahamii</name>
    <dbReference type="NCBI Taxonomy" id="1120045"/>
    <lineage>
        <taxon>Bacteria</taxon>
        <taxon>Pseudomonadati</taxon>
        <taxon>Pseudomonadota</taxon>
        <taxon>Alphaproteobacteria</taxon>
        <taxon>Hyphomicrobiales</taxon>
        <taxon>Rhizobiaceae</taxon>
        <taxon>Rhizobium/Agrobacterium group</taxon>
        <taxon>Rhizobium</taxon>
    </lineage>
</organism>
<dbReference type="InterPro" id="IPR011006">
    <property type="entry name" value="CheY-like_superfamily"/>
</dbReference>
<keyword evidence="2 8" id="KW-0238">DNA-binding</keyword>
<dbReference type="SMART" id="SM00448">
    <property type="entry name" value="REC"/>
    <property type="match status" value="1"/>
</dbReference>
<dbReference type="InterPro" id="IPR001789">
    <property type="entry name" value="Sig_transdc_resp-reg_receiver"/>
</dbReference>
<feature type="coiled-coil region" evidence="5">
    <location>
        <begin position="130"/>
        <end position="163"/>
    </location>
</feature>
<keyword evidence="3" id="KW-0804">Transcription</keyword>
<evidence type="ECO:0000256" key="4">
    <source>
        <dbReference type="PROSITE-ProRule" id="PRU00169"/>
    </source>
</evidence>
<evidence type="ECO:0000259" key="7">
    <source>
        <dbReference type="PROSITE" id="PS50110"/>
    </source>
</evidence>
<reference evidence="8 9" key="1">
    <citation type="submission" date="2017-03" db="EMBL/GenBank/DDBJ databases">
        <title>Genome analysis of Rhizobial strains effectives or ineffectives for nitrogen fixation isolated from bean seeds.</title>
        <authorList>
            <person name="Peralta H."/>
            <person name="Aguilar-Vera A."/>
            <person name="Mora Y."/>
            <person name="Vargas-Lagunas C."/>
            <person name="Girard L."/>
            <person name="Mora J."/>
        </authorList>
    </citation>
    <scope>NUCLEOTIDE SEQUENCE [LARGE SCALE GENOMIC DNA]</scope>
    <source>
        <strain evidence="8 9">CCGM3</strain>
    </source>
</reference>
<evidence type="ECO:0000256" key="1">
    <source>
        <dbReference type="ARBA" id="ARBA00023015"/>
    </source>
</evidence>
<dbReference type="PANTHER" id="PTHR44688:SF16">
    <property type="entry name" value="DNA-BINDING TRANSCRIPTIONAL ACTIVATOR DEVR_DOSR"/>
    <property type="match status" value="1"/>
</dbReference>
<dbReference type="SUPFAM" id="SSF46894">
    <property type="entry name" value="C-terminal effector domain of the bipartite response regulators"/>
    <property type="match status" value="1"/>
</dbReference>
<dbReference type="PANTHER" id="PTHR44688">
    <property type="entry name" value="DNA-BINDING TRANSCRIPTIONAL ACTIVATOR DEVR_DOSR"/>
    <property type="match status" value="1"/>
</dbReference>
<proteinExistence type="predicted"/>
<evidence type="ECO:0000256" key="5">
    <source>
        <dbReference type="SAM" id="Coils"/>
    </source>
</evidence>
<dbReference type="OrthoDB" id="9782655at2"/>
<keyword evidence="5" id="KW-0175">Coiled coil</keyword>
<dbReference type="AlphaFoldDB" id="A0A370KF40"/>
<keyword evidence="1" id="KW-0805">Transcription regulation</keyword>
<dbReference type="GO" id="GO:0003677">
    <property type="term" value="F:DNA binding"/>
    <property type="evidence" value="ECO:0007669"/>
    <property type="project" value="UniProtKB-KW"/>
</dbReference>
<dbReference type="Pfam" id="PF00196">
    <property type="entry name" value="GerE"/>
    <property type="match status" value="1"/>
</dbReference>
<dbReference type="SUPFAM" id="SSF52172">
    <property type="entry name" value="CheY-like"/>
    <property type="match status" value="1"/>
</dbReference>
<dbReference type="Pfam" id="PF00072">
    <property type="entry name" value="Response_reg"/>
    <property type="match status" value="1"/>
</dbReference>
<name>A0A370KF40_9HYPH</name>
<dbReference type="GO" id="GO:0006355">
    <property type="term" value="P:regulation of DNA-templated transcription"/>
    <property type="evidence" value="ECO:0007669"/>
    <property type="project" value="InterPro"/>
</dbReference>
<protein>
    <submittedName>
        <fullName evidence="8">DNA-binding response regulator</fullName>
    </submittedName>
</protein>
<feature type="modified residue" description="4-aspartylphosphate" evidence="4">
    <location>
        <position position="72"/>
    </location>
</feature>
<comment type="caution">
    <text evidence="8">The sequence shown here is derived from an EMBL/GenBank/DDBJ whole genome shotgun (WGS) entry which is preliminary data.</text>
</comment>
<evidence type="ECO:0000313" key="9">
    <source>
        <dbReference type="Proteomes" id="UP000254939"/>
    </source>
</evidence>
<evidence type="ECO:0000256" key="3">
    <source>
        <dbReference type="ARBA" id="ARBA00023163"/>
    </source>
</evidence>
<gene>
    <name evidence="8" type="ORF">B5K06_31045</name>
</gene>
<dbReference type="Proteomes" id="UP000254939">
    <property type="component" value="Unassembled WGS sequence"/>
</dbReference>
<keyword evidence="4" id="KW-0597">Phosphoprotein</keyword>
<evidence type="ECO:0000259" key="6">
    <source>
        <dbReference type="PROSITE" id="PS50043"/>
    </source>
</evidence>
<dbReference type="Gene3D" id="1.10.10.10">
    <property type="entry name" value="Winged helix-like DNA-binding domain superfamily/Winged helix DNA-binding domain"/>
    <property type="match status" value="1"/>
</dbReference>
<dbReference type="InterPro" id="IPR016032">
    <property type="entry name" value="Sig_transdc_resp-reg_C-effctor"/>
</dbReference>
<dbReference type="PROSITE" id="PS50110">
    <property type="entry name" value="RESPONSE_REGULATORY"/>
    <property type="match status" value="1"/>
</dbReference>
<feature type="domain" description="HTH luxR-type" evidence="6">
    <location>
        <begin position="153"/>
        <end position="218"/>
    </location>
</feature>
<accession>A0A370KF40</accession>
<dbReference type="InterPro" id="IPR036388">
    <property type="entry name" value="WH-like_DNA-bd_sf"/>
</dbReference>
<evidence type="ECO:0000256" key="2">
    <source>
        <dbReference type="ARBA" id="ARBA00023125"/>
    </source>
</evidence>
<dbReference type="EMBL" id="NAAC01000045">
    <property type="protein sequence ID" value="RDJ02941.1"/>
    <property type="molecule type" value="Genomic_DNA"/>
</dbReference>
<dbReference type="PRINTS" id="PR00038">
    <property type="entry name" value="HTHLUXR"/>
</dbReference>
<sequence length="226" mass="24929">MYRVISAMTNAALPDGGDIERPTVVVVDDDVSVRESLELLIVSAGWRPLLFDSAQSFLATHLASAPCCLVLDVNMPGLNGLDLQTMINMGGNRMPIIFVSGFGDVPMTVKALKGGALDFLTKPIDTMALLEAIRSALARSEEMLRNDEELRRLQRSYETLTKREREVMIRVVKGLLNKQVAFELDISEITVKAHRGQVMRKMDARTLPELVNMAATLRLGETVETG</sequence>
<dbReference type="InterPro" id="IPR000792">
    <property type="entry name" value="Tscrpt_reg_LuxR_C"/>
</dbReference>
<dbReference type="GO" id="GO:0000160">
    <property type="term" value="P:phosphorelay signal transduction system"/>
    <property type="evidence" value="ECO:0007669"/>
    <property type="project" value="InterPro"/>
</dbReference>
<feature type="domain" description="Response regulatory" evidence="7">
    <location>
        <begin position="23"/>
        <end position="137"/>
    </location>
</feature>